<comment type="caution">
    <text evidence="2">The sequence shown here is derived from an EMBL/GenBank/DDBJ whole genome shotgun (WGS) entry which is preliminary data.</text>
</comment>
<protein>
    <recommendedName>
        <fullName evidence="1">Transferrin-like domain-containing protein</fullName>
    </recommendedName>
</protein>
<gene>
    <name evidence="2" type="ORF">RIMI_LOCUS9441523</name>
</gene>
<dbReference type="PANTHER" id="PTHR11485">
    <property type="entry name" value="TRANSFERRIN"/>
    <property type="match status" value="1"/>
</dbReference>
<dbReference type="Proteomes" id="UP001176940">
    <property type="component" value="Unassembled WGS sequence"/>
</dbReference>
<dbReference type="EMBL" id="CAUEEQ010019582">
    <property type="protein sequence ID" value="CAJ0942018.1"/>
    <property type="molecule type" value="Genomic_DNA"/>
</dbReference>
<dbReference type="SUPFAM" id="SSF53850">
    <property type="entry name" value="Periplasmic binding protein-like II"/>
    <property type="match status" value="2"/>
</dbReference>
<accession>A0ABN9LHY6</accession>
<sequence>RSPTPTLCDNRLISLDSTFEKVGFRETRLDLKKKKECKLFSSTHGKDLLFEDTTSALIALPSAMDTFLFLGPDLFNGMKTLNGARPPQVNQQIRWCPQSKNEKKKCDDWSSVSGGAIKCTEPSSGLECIKMILKGEAEAVNLDIEHSYIALKCGLLPSVDEYRNKGNFN</sequence>
<dbReference type="PROSITE" id="PS51408">
    <property type="entry name" value="TRANSFERRIN_LIKE_4"/>
    <property type="match status" value="1"/>
</dbReference>
<dbReference type="Pfam" id="PF00405">
    <property type="entry name" value="Transferrin"/>
    <property type="match status" value="2"/>
</dbReference>
<organism evidence="2 3">
    <name type="scientific">Ranitomeya imitator</name>
    <name type="common">mimic poison frog</name>
    <dbReference type="NCBI Taxonomy" id="111125"/>
    <lineage>
        <taxon>Eukaryota</taxon>
        <taxon>Metazoa</taxon>
        <taxon>Chordata</taxon>
        <taxon>Craniata</taxon>
        <taxon>Vertebrata</taxon>
        <taxon>Euteleostomi</taxon>
        <taxon>Amphibia</taxon>
        <taxon>Batrachia</taxon>
        <taxon>Anura</taxon>
        <taxon>Neobatrachia</taxon>
        <taxon>Hyloidea</taxon>
        <taxon>Dendrobatidae</taxon>
        <taxon>Dendrobatinae</taxon>
        <taxon>Ranitomeya</taxon>
    </lineage>
</organism>
<reference evidence="2" key="1">
    <citation type="submission" date="2023-07" db="EMBL/GenBank/DDBJ databases">
        <authorList>
            <person name="Stuckert A."/>
        </authorList>
    </citation>
    <scope>NUCLEOTIDE SEQUENCE</scope>
</reference>
<dbReference type="InterPro" id="IPR001156">
    <property type="entry name" value="Transferrin-like_dom"/>
</dbReference>
<evidence type="ECO:0000313" key="3">
    <source>
        <dbReference type="Proteomes" id="UP001176940"/>
    </source>
</evidence>
<feature type="non-terminal residue" evidence="2">
    <location>
        <position position="1"/>
    </location>
</feature>
<evidence type="ECO:0000313" key="2">
    <source>
        <dbReference type="EMBL" id="CAJ0942018.1"/>
    </source>
</evidence>
<proteinExistence type="predicted"/>
<feature type="domain" description="Transferrin-like" evidence="1">
    <location>
        <begin position="93"/>
        <end position="169"/>
    </location>
</feature>
<dbReference type="PANTHER" id="PTHR11485:SF31">
    <property type="entry name" value="SEROTRANSFERRIN"/>
    <property type="match status" value="1"/>
</dbReference>
<dbReference type="PRINTS" id="PR00422">
    <property type="entry name" value="TRANSFERRIN"/>
</dbReference>
<evidence type="ECO:0000259" key="1">
    <source>
        <dbReference type="PROSITE" id="PS51408"/>
    </source>
</evidence>
<name>A0ABN9LHY6_9NEOB</name>
<keyword evidence="3" id="KW-1185">Reference proteome</keyword>
<dbReference type="Gene3D" id="3.40.190.10">
    <property type="entry name" value="Periplasmic binding protein-like II"/>
    <property type="match status" value="2"/>
</dbReference>